<dbReference type="AlphaFoldDB" id="A0A1E7DNM2"/>
<dbReference type="InterPro" id="IPR019615">
    <property type="entry name" value="DUF2487"/>
</dbReference>
<dbReference type="EMBL" id="MAMP01000022">
    <property type="protein sequence ID" value="OES44671.1"/>
    <property type="molecule type" value="Genomic_DNA"/>
</dbReference>
<proteinExistence type="predicted"/>
<name>A0A1E7DNM2_9BACI</name>
<accession>A0A1E7DNM2</accession>
<reference evidence="1 2" key="1">
    <citation type="submission" date="2016-06" db="EMBL/GenBank/DDBJ databases">
        <title>Domibacillus iocasae genome sequencing.</title>
        <authorList>
            <person name="Verma A."/>
            <person name="Pal Y."/>
            <person name="Ojha A.K."/>
            <person name="Krishnamurthi S."/>
        </authorList>
    </citation>
    <scope>NUCLEOTIDE SEQUENCE [LARGE SCALE GENOMIC DNA]</scope>
    <source>
        <strain evidence="1 2">DSM 29979</strain>
    </source>
</reference>
<evidence type="ECO:0000313" key="1">
    <source>
        <dbReference type="EMBL" id="OES44671.1"/>
    </source>
</evidence>
<gene>
    <name evidence="1" type="ORF">BA724_09475</name>
</gene>
<keyword evidence="2" id="KW-1185">Reference proteome</keyword>
<organism evidence="1 2">
    <name type="scientific">Domibacillus iocasae</name>
    <dbReference type="NCBI Taxonomy" id="1714016"/>
    <lineage>
        <taxon>Bacteria</taxon>
        <taxon>Bacillati</taxon>
        <taxon>Bacillota</taxon>
        <taxon>Bacilli</taxon>
        <taxon>Bacillales</taxon>
        <taxon>Bacillaceae</taxon>
        <taxon>Domibacillus</taxon>
    </lineage>
</organism>
<dbReference type="RefSeq" id="WP_069939261.1">
    <property type="nucleotide sequence ID" value="NZ_MAMP01000022.1"/>
</dbReference>
<evidence type="ECO:0008006" key="3">
    <source>
        <dbReference type="Google" id="ProtNLM"/>
    </source>
</evidence>
<comment type="caution">
    <text evidence="1">The sequence shown here is derived from an EMBL/GenBank/DDBJ whole genome shotgun (WGS) entry which is preliminary data.</text>
</comment>
<sequence>MNWNGKDAALFQQQKEYIDTAIVPLVPADFGEGMMQSAEQHEFIGLLVAFLERQFKGRVLVTPPHAYLPDGAVKKEGVKQWSEKLRSTGFKHVFFFTADRAWRDTDEELEAVVLWIPSVPLGDMEDGMKYSLIENQAKQIVNIIVEKWQGNTE</sequence>
<dbReference type="Proteomes" id="UP000095658">
    <property type="component" value="Unassembled WGS sequence"/>
</dbReference>
<dbReference type="STRING" id="1714016.BA724_09475"/>
<protein>
    <recommendedName>
        <fullName evidence="3">DUF2487 domain-containing protein</fullName>
    </recommendedName>
</protein>
<evidence type="ECO:0000313" key="2">
    <source>
        <dbReference type="Proteomes" id="UP000095658"/>
    </source>
</evidence>
<dbReference type="Pfam" id="PF10673">
    <property type="entry name" value="DUF2487"/>
    <property type="match status" value="1"/>
</dbReference>